<keyword evidence="1 6" id="KW-0245">EGF-like domain</keyword>
<evidence type="ECO:0000313" key="8">
    <source>
        <dbReference type="EMBL" id="RXM93749.1"/>
    </source>
</evidence>
<dbReference type="PANTHER" id="PTHR12916">
    <property type="entry name" value="CYTOCHROME C OXIDASE POLYPEPTIDE VIC-2"/>
    <property type="match status" value="1"/>
</dbReference>
<dbReference type="Proteomes" id="UP000289886">
    <property type="component" value="Unassembled WGS sequence"/>
</dbReference>
<name>A0A444V029_ACIRT</name>
<comment type="caution">
    <text evidence="8">The sequence shown here is derived from an EMBL/GenBank/DDBJ whole genome shotgun (WGS) entry which is preliminary data.</text>
</comment>
<keyword evidence="5" id="KW-0325">Glycoprotein</keyword>
<dbReference type="Pfam" id="PF07645">
    <property type="entry name" value="EGF_CA"/>
    <property type="match status" value="1"/>
</dbReference>
<dbReference type="PANTHER" id="PTHR12916:SF4">
    <property type="entry name" value="UNINFLATABLE, ISOFORM C"/>
    <property type="match status" value="1"/>
</dbReference>
<feature type="disulfide bond" evidence="6">
    <location>
        <begin position="47"/>
        <end position="56"/>
    </location>
</feature>
<dbReference type="PRINTS" id="PR00010">
    <property type="entry name" value="EGFBLOOD"/>
</dbReference>
<evidence type="ECO:0000256" key="6">
    <source>
        <dbReference type="PROSITE-ProRule" id="PRU00076"/>
    </source>
</evidence>
<comment type="caution">
    <text evidence="6">Lacks conserved residue(s) required for the propagation of feature annotation.</text>
</comment>
<keyword evidence="4 6" id="KW-1015">Disulfide bond</keyword>
<dbReference type="AlphaFoldDB" id="A0A444V029"/>
<dbReference type="GO" id="GO:0005509">
    <property type="term" value="F:calcium ion binding"/>
    <property type="evidence" value="ECO:0007669"/>
    <property type="project" value="InterPro"/>
</dbReference>
<feature type="domain" description="EGF-like" evidence="7">
    <location>
        <begin position="59"/>
        <end position="96"/>
    </location>
</feature>
<evidence type="ECO:0000259" key="7">
    <source>
        <dbReference type="PROSITE" id="PS50026"/>
    </source>
</evidence>
<keyword evidence="2" id="KW-0732">Signal</keyword>
<dbReference type="Pfam" id="PF00008">
    <property type="entry name" value="EGF"/>
    <property type="match status" value="1"/>
</dbReference>
<dbReference type="FunFam" id="2.10.25.10:FF:000173">
    <property type="entry name" value="Neurogenic locus notch protein 2"/>
    <property type="match status" value="1"/>
</dbReference>
<evidence type="ECO:0000256" key="5">
    <source>
        <dbReference type="ARBA" id="ARBA00023180"/>
    </source>
</evidence>
<dbReference type="Pfam" id="PF12661">
    <property type="entry name" value="hEGF"/>
    <property type="match status" value="1"/>
</dbReference>
<dbReference type="FunFam" id="2.10.25.10:FF:000109">
    <property type="entry name" value="Notch homolog 4, [Drosophila]"/>
    <property type="match status" value="1"/>
</dbReference>
<feature type="domain" description="EGF-like" evidence="7">
    <location>
        <begin position="98"/>
        <end position="131"/>
    </location>
</feature>
<dbReference type="InterPro" id="IPR001881">
    <property type="entry name" value="EGF-like_Ca-bd_dom"/>
</dbReference>
<evidence type="ECO:0000256" key="2">
    <source>
        <dbReference type="ARBA" id="ARBA00022729"/>
    </source>
</evidence>
<evidence type="ECO:0000313" key="9">
    <source>
        <dbReference type="Proteomes" id="UP000289886"/>
    </source>
</evidence>
<protein>
    <submittedName>
        <fullName evidence="8">Protocadherin Fat 4</fullName>
    </submittedName>
</protein>
<sequence length="131" mass="13834">LFEPHSVCLVSGFEGHHCEQDSDECLEQICRNKASCFNTFGGFVCACQTGWGGTLCDVREDVCLSRPCHNGGSCVAKPDGAFICSCPTGFTGLTCQINMDDCASNQCGPNSVCEDGIGAHTCICNEGYTGE</sequence>
<dbReference type="Gene3D" id="2.10.25.10">
    <property type="entry name" value="Laminin"/>
    <property type="match status" value="3"/>
</dbReference>
<evidence type="ECO:0000256" key="4">
    <source>
        <dbReference type="ARBA" id="ARBA00023157"/>
    </source>
</evidence>
<dbReference type="CDD" id="cd00054">
    <property type="entry name" value="EGF_CA"/>
    <property type="match status" value="2"/>
</dbReference>
<dbReference type="GO" id="GO:0005112">
    <property type="term" value="F:Notch binding"/>
    <property type="evidence" value="ECO:0007669"/>
    <property type="project" value="TreeGrafter"/>
</dbReference>
<keyword evidence="9" id="KW-1185">Reference proteome</keyword>
<dbReference type="PROSITE" id="PS01186">
    <property type="entry name" value="EGF_2"/>
    <property type="match status" value="2"/>
</dbReference>
<dbReference type="PROSITE" id="PS50026">
    <property type="entry name" value="EGF_3"/>
    <property type="match status" value="3"/>
</dbReference>
<proteinExistence type="predicted"/>
<dbReference type="EMBL" id="SCEB01004170">
    <property type="protein sequence ID" value="RXM93749.1"/>
    <property type="molecule type" value="Genomic_DNA"/>
</dbReference>
<dbReference type="GO" id="GO:0007219">
    <property type="term" value="P:Notch signaling pathway"/>
    <property type="evidence" value="ECO:0007669"/>
    <property type="project" value="TreeGrafter"/>
</dbReference>
<evidence type="ECO:0000256" key="3">
    <source>
        <dbReference type="ARBA" id="ARBA00022737"/>
    </source>
</evidence>
<keyword evidence="3" id="KW-0677">Repeat</keyword>
<dbReference type="SMART" id="SM00181">
    <property type="entry name" value="EGF"/>
    <property type="match status" value="3"/>
</dbReference>
<dbReference type="PROSITE" id="PS00022">
    <property type="entry name" value="EGF_1"/>
    <property type="match status" value="2"/>
</dbReference>
<dbReference type="InterPro" id="IPR049883">
    <property type="entry name" value="NOTCH1_EGF-like"/>
</dbReference>
<dbReference type="InterPro" id="IPR000742">
    <property type="entry name" value="EGF"/>
</dbReference>
<dbReference type="PROSITE" id="PS00010">
    <property type="entry name" value="ASX_HYDROXYL"/>
    <property type="match status" value="1"/>
</dbReference>
<dbReference type="SUPFAM" id="SSF57196">
    <property type="entry name" value="EGF/Laminin"/>
    <property type="match status" value="3"/>
</dbReference>
<dbReference type="InterPro" id="IPR013032">
    <property type="entry name" value="EGF-like_CS"/>
</dbReference>
<gene>
    <name evidence="8" type="ORF">EOD39_18748</name>
</gene>
<accession>A0A444V029</accession>
<feature type="disulfide bond" evidence="6">
    <location>
        <begin position="86"/>
        <end position="95"/>
    </location>
</feature>
<dbReference type="SMART" id="SM00179">
    <property type="entry name" value="EGF_CA"/>
    <property type="match status" value="3"/>
</dbReference>
<evidence type="ECO:0000256" key="1">
    <source>
        <dbReference type="ARBA" id="ARBA00022536"/>
    </source>
</evidence>
<feature type="non-terminal residue" evidence="8">
    <location>
        <position position="1"/>
    </location>
</feature>
<organism evidence="8 9">
    <name type="scientific">Acipenser ruthenus</name>
    <name type="common">Sterlet sturgeon</name>
    <dbReference type="NCBI Taxonomy" id="7906"/>
    <lineage>
        <taxon>Eukaryota</taxon>
        <taxon>Metazoa</taxon>
        <taxon>Chordata</taxon>
        <taxon>Craniata</taxon>
        <taxon>Vertebrata</taxon>
        <taxon>Euteleostomi</taxon>
        <taxon>Actinopterygii</taxon>
        <taxon>Chondrostei</taxon>
        <taxon>Acipenseriformes</taxon>
        <taxon>Acipenseridae</taxon>
        <taxon>Acipenser</taxon>
    </lineage>
</organism>
<feature type="domain" description="EGF-like" evidence="7">
    <location>
        <begin position="21"/>
        <end position="57"/>
    </location>
</feature>
<reference evidence="8 9" key="1">
    <citation type="submission" date="2019-01" db="EMBL/GenBank/DDBJ databases">
        <title>Draft Genome and Complete Hox-Cluster Characterization of the Sterlet Sturgeon (Acipenser ruthenus).</title>
        <authorList>
            <person name="Wei Q."/>
        </authorList>
    </citation>
    <scope>NUCLEOTIDE SEQUENCE [LARGE SCALE GENOMIC DNA]</scope>
    <source>
        <strain evidence="8">WHYD16114868_AA</strain>
        <tissue evidence="8">Blood</tissue>
    </source>
</reference>
<dbReference type="InterPro" id="IPR000152">
    <property type="entry name" value="EGF-type_Asp/Asn_hydroxyl_site"/>
</dbReference>